<sequence>MMYPSPTAREGIRIHEYGEGRLSRWEPRDKYDDGWPYFDCCWGSVDLGVSWLYSILGRKKPLPGLSNLKNFYHEGCLDDRHWPGAYLSKIMLLPQLESVALQDCPRRGPRLWSQLQDPPKEPSFPADKKSSVKSLELIRCAFNDDDYDAFAKFTGSLTDLNHAQCLSQEVAITDLFLKSNKGTLDKDRVTNVLDPRPSETEDFGPDDDPKLYMFRCDYARSNEDEDEDEDEDEEAEDDEDEDEDEDEDDEREDEESD</sequence>
<protein>
    <submittedName>
        <fullName evidence="2">Uncharacterized protein</fullName>
    </submittedName>
</protein>
<reference evidence="2 3" key="1">
    <citation type="submission" date="2023-08" db="EMBL/GenBank/DDBJ databases">
        <authorList>
            <person name="Palmer J.M."/>
        </authorList>
    </citation>
    <scope>NUCLEOTIDE SEQUENCE [LARGE SCALE GENOMIC DNA]</scope>
    <source>
        <strain evidence="2 3">TWF481</strain>
    </source>
</reference>
<evidence type="ECO:0000313" key="3">
    <source>
        <dbReference type="Proteomes" id="UP001370758"/>
    </source>
</evidence>
<dbReference type="AlphaFoldDB" id="A0AAV9VXT1"/>
<dbReference type="Proteomes" id="UP001370758">
    <property type="component" value="Unassembled WGS sequence"/>
</dbReference>
<proteinExistence type="predicted"/>
<evidence type="ECO:0000313" key="2">
    <source>
        <dbReference type="EMBL" id="KAK6498686.1"/>
    </source>
</evidence>
<name>A0AAV9VXT1_9PEZI</name>
<organism evidence="2 3">
    <name type="scientific">Arthrobotrys musiformis</name>
    <dbReference type="NCBI Taxonomy" id="47236"/>
    <lineage>
        <taxon>Eukaryota</taxon>
        <taxon>Fungi</taxon>
        <taxon>Dikarya</taxon>
        <taxon>Ascomycota</taxon>
        <taxon>Pezizomycotina</taxon>
        <taxon>Orbiliomycetes</taxon>
        <taxon>Orbiliales</taxon>
        <taxon>Orbiliaceae</taxon>
        <taxon>Arthrobotrys</taxon>
    </lineage>
</organism>
<comment type="caution">
    <text evidence="2">The sequence shown here is derived from an EMBL/GenBank/DDBJ whole genome shotgun (WGS) entry which is preliminary data.</text>
</comment>
<evidence type="ECO:0000256" key="1">
    <source>
        <dbReference type="SAM" id="MobiDB-lite"/>
    </source>
</evidence>
<accession>A0AAV9VXT1</accession>
<gene>
    <name evidence="2" type="ORF">TWF481_011264</name>
</gene>
<feature type="compositionally biased region" description="Acidic residues" evidence="1">
    <location>
        <begin position="223"/>
        <end position="257"/>
    </location>
</feature>
<feature type="region of interest" description="Disordered" evidence="1">
    <location>
        <begin position="188"/>
        <end position="257"/>
    </location>
</feature>
<keyword evidence="3" id="KW-1185">Reference proteome</keyword>
<dbReference type="EMBL" id="JAVHJL010000008">
    <property type="protein sequence ID" value="KAK6498686.1"/>
    <property type="molecule type" value="Genomic_DNA"/>
</dbReference>